<name>A0A803L7D9_CHEQI</name>
<dbReference type="EnsemblPlants" id="AUR62007778-RA">
    <property type="protein sequence ID" value="AUR62007778-RA:cds"/>
    <property type="gene ID" value="AUR62007778"/>
</dbReference>
<accession>A0A803L7D9</accession>
<dbReference type="GeneID" id="110686004"/>
<dbReference type="Pfam" id="PF06880">
    <property type="entry name" value="DUF1262"/>
    <property type="match status" value="1"/>
</dbReference>
<sequence length="390" mass="44486">MYVTRPLSFYSKSPDLLSVPPPEGPNSGYLVIQDDGSLMPSCFGQSKSLGINDLPFPSNKILFTDEGDQILAVPVINQPLSSNRYYVIKAHKKHKGEAYACSKEEGKGVSCGGSYIQDVTPKPLDPIDIYQQFEFEYSMKVTCSTESRGFIVKSIAPDGHAPRFLRNKSPTLIQRSTTNSKDFIYEEVNGLNSSLREQLPDFNFPLSRGASEPVCVGKWYCPFMFIHEGKLKDQIKYSAYYEMTLEQQWERIFITDSSYNQGNNNKVMMDVVVRTQEFAVGGKDAVIDERTSDNKVVWFQTIGSVGEQQSVGMNKLIVERMLWEQERVGWVNGKEKQVRMIRDEEYGGIGWWARFGCYVLVERFVLKRIDGTVILTCDFKHTHQIKTNWE</sequence>
<dbReference type="OrthoDB" id="647907at2759"/>
<keyword evidence="2" id="KW-1185">Reference proteome</keyword>
<evidence type="ECO:0000313" key="1">
    <source>
        <dbReference type="EnsemblPlants" id="AUR62007778-RA:cds"/>
    </source>
</evidence>
<dbReference type="RefSeq" id="XP_021718272.1">
    <property type="nucleotide sequence ID" value="XM_021862580.1"/>
</dbReference>
<dbReference type="Proteomes" id="UP000596660">
    <property type="component" value="Unplaced"/>
</dbReference>
<protein>
    <recommendedName>
        <fullName evidence="3">Insecticidal crystal toxin domain-containing protein</fullName>
    </recommendedName>
</protein>
<dbReference type="AlphaFoldDB" id="A0A803L7D9"/>
<dbReference type="OMA" id="ILECENH"/>
<organism evidence="1 2">
    <name type="scientific">Chenopodium quinoa</name>
    <name type="common">Quinoa</name>
    <dbReference type="NCBI Taxonomy" id="63459"/>
    <lineage>
        <taxon>Eukaryota</taxon>
        <taxon>Viridiplantae</taxon>
        <taxon>Streptophyta</taxon>
        <taxon>Embryophyta</taxon>
        <taxon>Tracheophyta</taxon>
        <taxon>Spermatophyta</taxon>
        <taxon>Magnoliopsida</taxon>
        <taxon>eudicotyledons</taxon>
        <taxon>Gunneridae</taxon>
        <taxon>Pentapetalae</taxon>
        <taxon>Caryophyllales</taxon>
        <taxon>Chenopodiaceae</taxon>
        <taxon>Chenopodioideae</taxon>
        <taxon>Atripliceae</taxon>
        <taxon>Chenopodium</taxon>
    </lineage>
</organism>
<reference evidence="1" key="2">
    <citation type="submission" date="2021-03" db="UniProtKB">
        <authorList>
            <consortium name="EnsemblPlants"/>
        </authorList>
    </citation>
    <scope>IDENTIFICATION</scope>
</reference>
<evidence type="ECO:0000313" key="2">
    <source>
        <dbReference type="Proteomes" id="UP000596660"/>
    </source>
</evidence>
<proteinExistence type="predicted"/>
<dbReference type="KEGG" id="cqi:110686004"/>
<dbReference type="Gramene" id="AUR62007778-RA">
    <property type="protein sequence ID" value="AUR62007778-RA:cds"/>
    <property type="gene ID" value="AUR62007778"/>
</dbReference>
<dbReference type="PANTHER" id="PTHR31050:SF3">
    <property type="entry name" value="OS08G0412800 PROTEIN"/>
    <property type="match status" value="1"/>
</dbReference>
<dbReference type="PANTHER" id="PTHR31050">
    <property type="entry name" value="OS08G0413200 PROTEIN"/>
    <property type="match status" value="1"/>
</dbReference>
<gene>
    <name evidence="1" type="primary">LOC110686004</name>
</gene>
<dbReference type="InterPro" id="IPR010683">
    <property type="entry name" value="DUF1262"/>
</dbReference>
<evidence type="ECO:0008006" key="3">
    <source>
        <dbReference type="Google" id="ProtNLM"/>
    </source>
</evidence>
<reference evidence="1" key="1">
    <citation type="journal article" date="2017" name="Nature">
        <title>The genome of Chenopodium quinoa.</title>
        <authorList>
            <person name="Jarvis D.E."/>
            <person name="Ho Y.S."/>
            <person name="Lightfoot D.J."/>
            <person name="Schmoeckel S.M."/>
            <person name="Li B."/>
            <person name="Borm T.J.A."/>
            <person name="Ohyanagi H."/>
            <person name="Mineta K."/>
            <person name="Michell C.T."/>
            <person name="Saber N."/>
            <person name="Kharbatia N.M."/>
            <person name="Rupper R.R."/>
            <person name="Sharp A.R."/>
            <person name="Dally N."/>
            <person name="Boughton B.A."/>
            <person name="Woo Y.H."/>
            <person name="Gao G."/>
            <person name="Schijlen E.G.W.M."/>
            <person name="Guo X."/>
            <person name="Momin A.A."/>
            <person name="Negrao S."/>
            <person name="Al-Babili S."/>
            <person name="Gehring C."/>
            <person name="Roessner U."/>
            <person name="Jung C."/>
            <person name="Murphy K."/>
            <person name="Arold S.T."/>
            <person name="Gojobori T."/>
            <person name="van der Linden C.G."/>
            <person name="van Loo E.N."/>
            <person name="Jellen E.N."/>
            <person name="Maughan P.J."/>
            <person name="Tester M."/>
        </authorList>
    </citation>
    <scope>NUCLEOTIDE SEQUENCE [LARGE SCALE GENOMIC DNA]</scope>
    <source>
        <strain evidence="1">cv. PI 614886</strain>
    </source>
</reference>